<dbReference type="PROSITE" id="PS50878">
    <property type="entry name" value="RT_POL"/>
    <property type="match status" value="1"/>
</dbReference>
<dbReference type="AlphaFoldDB" id="A0AAN8T614"/>
<evidence type="ECO:0000313" key="2">
    <source>
        <dbReference type="EMBL" id="KAK6782054.1"/>
    </source>
</evidence>
<organism evidence="2 3">
    <name type="scientific">Solanum bulbocastanum</name>
    <name type="common">Wild potato</name>
    <dbReference type="NCBI Taxonomy" id="147425"/>
    <lineage>
        <taxon>Eukaryota</taxon>
        <taxon>Viridiplantae</taxon>
        <taxon>Streptophyta</taxon>
        <taxon>Embryophyta</taxon>
        <taxon>Tracheophyta</taxon>
        <taxon>Spermatophyta</taxon>
        <taxon>Magnoliopsida</taxon>
        <taxon>eudicotyledons</taxon>
        <taxon>Gunneridae</taxon>
        <taxon>Pentapetalae</taxon>
        <taxon>asterids</taxon>
        <taxon>lamiids</taxon>
        <taxon>Solanales</taxon>
        <taxon>Solanaceae</taxon>
        <taxon>Solanoideae</taxon>
        <taxon>Solaneae</taxon>
        <taxon>Solanum</taxon>
    </lineage>
</organism>
<sequence length="97" mass="11247">MWFDDVFIDMVWRIMATNWWSIIVNGKRHGFLKSTRGLKQGDPLSPVLFILGAEVLSRTLNSLHINPNYHGFFMEKRGPQVNHLNFADDIILFTSGR</sequence>
<comment type="caution">
    <text evidence="2">The sequence shown here is derived from an EMBL/GenBank/DDBJ whole genome shotgun (WGS) entry which is preliminary data.</text>
</comment>
<proteinExistence type="predicted"/>
<dbReference type="InterPro" id="IPR052343">
    <property type="entry name" value="Retrotransposon-Effector_Assoc"/>
</dbReference>
<dbReference type="EMBL" id="JBANQN010000008">
    <property type="protein sequence ID" value="KAK6782054.1"/>
    <property type="molecule type" value="Genomic_DNA"/>
</dbReference>
<dbReference type="Pfam" id="PF00078">
    <property type="entry name" value="RVT_1"/>
    <property type="match status" value="1"/>
</dbReference>
<evidence type="ECO:0000259" key="1">
    <source>
        <dbReference type="PROSITE" id="PS50878"/>
    </source>
</evidence>
<keyword evidence="3" id="KW-1185">Reference proteome</keyword>
<dbReference type="Proteomes" id="UP001371456">
    <property type="component" value="Unassembled WGS sequence"/>
</dbReference>
<accession>A0AAN8T614</accession>
<gene>
    <name evidence="2" type="ORF">RDI58_019850</name>
</gene>
<dbReference type="InterPro" id="IPR000477">
    <property type="entry name" value="RT_dom"/>
</dbReference>
<dbReference type="PANTHER" id="PTHR46890:SF28">
    <property type="entry name" value="REVERSE TRANSCRIPTASE DOMAIN-CONTAINING PROTEIN"/>
    <property type="match status" value="1"/>
</dbReference>
<protein>
    <recommendedName>
        <fullName evidence="1">Reverse transcriptase domain-containing protein</fullName>
    </recommendedName>
</protein>
<evidence type="ECO:0000313" key="3">
    <source>
        <dbReference type="Proteomes" id="UP001371456"/>
    </source>
</evidence>
<name>A0AAN8T614_SOLBU</name>
<reference evidence="2 3" key="1">
    <citation type="submission" date="2024-02" db="EMBL/GenBank/DDBJ databases">
        <title>de novo genome assembly of Solanum bulbocastanum strain 11H21.</title>
        <authorList>
            <person name="Hosaka A.J."/>
        </authorList>
    </citation>
    <scope>NUCLEOTIDE SEQUENCE [LARGE SCALE GENOMIC DNA]</scope>
    <source>
        <tissue evidence="2">Young leaves</tissue>
    </source>
</reference>
<feature type="domain" description="Reverse transcriptase" evidence="1">
    <location>
        <begin position="1"/>
        <end position="97"/>
    </location>
</feature>
<dbReference type="PANTHER" id="PTHR46890">
    <property type="entry name" value="NON-LTR RETROLELEMENT REVERSE TRANSCRIPTASE-LIKE PROTEIN-RELATED"/>
    <property type="match status" value="1"/>
</dbReference>